<accession>A0A7S4U6J5</accession>
<protein>
    <submittedName>
        <fullName evidence="2">Uncharacterized protein</fullName>
    </submittedName>
</protein>
<feature type="compositionally biased region" description="Basic and acidic residues" evidence="1">
    <location>
        <begin position="65"/>
        <end position="98"/>
    </location>
</feature>
<dbReference type="EMBL" id="HBKR01029767">
    <property type="protein sequence ID" value="CAE2324704.1"/>
    <property type="molecule type" value="Transcribed_RNA"/>
</dbReference>
<evidence type="ECO:0000256" key="1">
    <source>
        <dbReference type="SAM" id="MobiDB-lite"/>
    </source>
</evidence>
<gene>
    <name evidence="2" type="ORF">NAES01612_LOCUS19485</name>
</gene>
<name>A0A7S4U6J5_9EUKA</name>
<reference evidence="2" key="1">
    <citation type="submission" date="2021-01" db="EMBL/GenBank/DDBJ databases">
        <authorList>
            <person name="Corre E."/>
            <person name="Pelletier E."/>
            <person name="Niang G."/>
            <person name="Scheremetjew M."/>
            <person name="Finn R."/>
            <person name="Kale V."/>
            <person name="Holt S."/>
            <person name="Cochrane G."/>
            <person name="Meng A."/>
            <person name="Brown T."/>
            <person name="Cohen L."/>
        </authorList>
    </citation>
    <scope>NUCLEOTIDE SEQUENCE</scope>
    <source>
        <strain evidence="2">SoJaBio B1-5/56/2</strain>
    </source>
</reference>
<sequence>MEQFWKFGSLLILRRTEIITIQNMGNTHDSTSWNLARAFPPIVVGNSVNKTSEKRKDKTFISQLEEKYGEGCPQKETEERAKKKKERERGGEEGRREEGEEEEEKKYTFALGGDKAYPQILLPKGWSLYVTSTAGEEEAEKEANEGREKTTEAMQANGIEIPVFFRKVEKDDEGKRNMMPEIARPRGVVERVIGAMKRFALLLNVPYLSQQEYRTLFILVVVVAGITNYNLDQRDGPY</sequence>
<proteinExistence type="predicted"/>
<evidence type="ECO:0000313" key="2">
    <source>
        <dbReference type="EMBL" id="CAE2324704.1"/>
    </source>
</evidence>
<feature type="region of interest" description="Disordered" evidence="1">
    <location>
        <begin position="65"/>
        <end position="105"/>
    </location>
</feature>
<organism evidence="2">
    <name type="scientific">Paramoeba aestuarina</name>
    <dbReference type="NCBI Taxonomy" id="180227"/>
    <lineage>
        <taxon>Eukaryota</taxon>
        <taxon>Amoebozoa</taxon>
        <taxon>Discosea</taxon>
        <taxon>Flabellinia</taxon>
        <taxon>Dactylopodida</taxon>
        <taxon>Paramoebidae</taxon>
        <taxon>Paramoeba</taxon>
    </lineage>
</organism>
<dbReference type="AlphaFoldDB" id="A0A7S4U6J5"/>